<feature type="transmembrane region" description="Helical" evidence="7">
    <location>
        <begin position="109"/>
        <end position="128"/>
    </location>
</feature>
<evidence type="ECO:0000313" key="9">
    <source>
        <dbReference type="Proteomes" id="UP000078454"/>
    </source>
</evidence>
<evidence type="ECO:0000256" key="2">
    <source>
        <dbReference type="ARBA" id="ARBA00005779"/>
    </source>
</evidence>
<dbReference type="AlphaFoldDB" id="A0A198AJQ0"/>
<evidence type="ECO:0000313" key="8">
    <source>
        <dbReference type="EMBL" id="OAS21305.1"/>
    </source>
</evidence>
<dbReference type="STRING" id="1850517.A8708_31005"/>
<proteinExistence type="inferred from homology"/>
<dbReference type="InterPro" id="IPR007140">
    <property type="entry name" value="DUF350"/>
</dbReference>
<name>A0A198AJQ0_9BACL</name>
<gene>
    <name evidence="8" type="ORF">A8708_31005</name>
</gene>
<keyword evidence="3" id="KW-1003">Cell membrane</keyword>
<comment type="caution">
    <text evidence="8">The sequence shown here is derived from an EMBL/GenBank/DDBJ whole genome shotgun (WGS) entry which is preliminary data.</text>
</comment>
<evidence type="ECO:0000256" key="4">
    <source>
        <dbReference type="ARBA" id="ARBA00022692"/>
    </source>
</evidence>
<evidence type="ECO:0000256" key="7">
    <source>
        <dbReference type="SAM" id="Phobius"/>
    </source>
</evidence>
<feature type="transmembrane region" description="Helical" evidence="7">
    <location>
        <begin position="68"/>
        <end position="89"/>
    </location>
</feature>
<dbReference type="OrthoDB" id="2678278at2"/>
<evidence type="ECO:0000256" key="3">
    <source>
        <dbReference type="ARBA" id="ARBA00022475"/>
    </source>
</evidence>
<feature type="transmembrane region" description="Helical" evidence="7">
    <location>
        <begin position="39"/>
        <end position="62"/>
    </location>
</feature>
<comment type="subcellular location">
    <subcellularLocation>
        <location evidence="1">Cell membrane</location>
        <topology evidence="1">Multi-pass membrane protein</topology>
    </subcellularLocation>
</comment>
<organism evidence="8 9">
    <name type="scientific">Paenibacillus oryzisoli</name>
    <dbReference type="NCBI Taxonomy" id="1850517"/>
    <lineage>
        <taxon>Bacteria</taxon>
        <taxon>Bacillati</taxon>
        <taxon>Bacillota</taxon>
        <taxon>Bacilli</taxon>
        <taxon>Bacillales</taxon>
        <taxon>Paenibacillaceae</taxon>
        <taxon>Paenibacillus</taxon>
    </lineage>
</organism>
<evidence type="ECO:0000256" key="5">
    <source>
        <dbReference type="ARBA" id="ARBA00022989"/>
    </source>
</evidence>
<evidence type="ECO:0000256" key="6">
    <source>
        <dbReference type="ARBA" id="ARBA00023136"/>
    </source>
</evidence>
<dbReference type="Pfam" id="PF03994">
    <property type="entry name" value="DUF350"/>
    <property type="match status" value="1"/>
</dbReference>
<dbReference type="RefSeq" id="WP_068662878.1">
    <property type="nucleotide sequence ID" value="NZ_LYPB01000049.1"/>
</dbReference>
<dbReference type="PANTHER" id="PTHR40043:SF1">
    <property type="entry name" value="UPF0719 INNER MEMBRANE PROTEIN YJFL"/>
    <property type="match status" value="1"/>
</dbReference>
<sequence>MIVVDLIISLFVIVLLQFTGMFIFSLMTPYRDMEEINNGNVAVGITMGGKFVATAIILGIAAYTNGSIWHMSLWFAVGYACLIASYWVFDWLTPGMKLSDQLKGGNVAVGTLLAAVYIGIAISISSLII</sequence>
<dbReference type="PANTHER" id="PTHR40043">
    <property type="entry name" value="UPF0719 INNER MEMBRANE PROTEIN YJFL"/>
    <property type="match status" value="1"/>
</dbReference>
<dbReference type="GO" id="GO:0005886">
    <property type="term" value="C:plasma membrane"/>
    <property type="evidence" value="ECO:0007669"/>
    <property type="project" value="UniProtKB-SubCell"/>
</dbReference>
<keyword evidence="6 7" id="KW-0472">Membrane</keyword>
<protein>
    <recommendedName>
        <fullName evidence="10">DUF350 domain-containing protein</fullName>
    </recommendedName>
</protein>
<evidence type="ECO:0008006" key="10">
    <source>
        <dbReference type="Google" id="ProtNLM"/>
    </source>
</evidence>
<keyword evidence="5 7" id="KW-1133">Transmembrane helix</keyword>
<keyword evidence="4 7" id="KW-0812">Transmembrane</keyword>
<evidence type="ECO:0000256" key="1">
    <source>
        <dbReference type="ARBA" id="ARBA00004651"/>
    </source>
</evidence>
<dbReference type="Proteomes" id="UP000078454">
    <property type="component" value="Unassembled WGS sequence"/>
</dbReference>
<reference evidence="8 9" key="1">
    <citation type="submission" date="2016-05" db="EMBL/GenBank/DDBJ databases">
        <title>Paenibacillus sp. 1ZS3-15 nov., isolated from the rhizosphere soil.</title>
        <authorList>
            <person name="Zhang X.X."/>
            <person name="Zhang J."/>
        </authorList>
    </citation>
    <scope>NUCLEOTIDE SEQUENCE [LARGE SCALE GENOMIC DNA]</scope>
    <source>
        <strain evidence="8 9">1ZS3-15</strain>
    </source>
</reference>
<dbReference type="EMBL" id="LYPB01000049">
    <property type="protein sequence ID" value="OAS21305.1"/>
    <property type="molecule type" value="Genomic_DNA"/>
</dbReference>
<comment type="similarity">
    <text evidence="2">Belongs to the UPF0719 family.</text>
</comment>
<accession>A0A198AJQ0</accession>
<feature type="transmembrane region" description="Helical" evidence="7">
    <location>
        <begin position="6"/>
        <end position="27"/>
    </location>
</feature>
<keyword evidence="9" id="KW-1185">Reference proteome</keyword>